<dbReference type="PROSITE" id="PS51257">
    <property type="entry name" value="PROKAR_LIPOPROTEIN"/>
    <property type="match status" value="1"/>
</dbReference>
<dbReference type="InterPro" id="IPR004387">
    <property type="entry name" value="Pept_M50_Zn"/>
</dbReference>
<evidence type="ECO:0000259" key="2">
    <source>
        <dbReference type="PROSITE" id="PS50106"/>
    </source>
</evidence>
<dbReference type="Gene3D" id="2.30.42.10">
    <property type="match status" value="2"/>
</dbReference>
<dbReference type="InterPro" id="IPR001478">
    <property type="entry name" value="PDZ"/>
</dbReference>
<evidence type="ECO:0000313" key="4">
    <source>
        <dbReference type="Proteomes" id="UP000065641"/>
    </source>
</evidence>
<dbReference type="PROSITE" id="PS50106">
    <property type="entry name" value="PDZ"/>
    <property type="match status" value="1"/>
</dbReference>
<feature type="domain" description="PDZ" evidence="2">
    <location>
        <begin position="50"/>
        <end position="143"/>
    </location>
</feature>
<reference evidence="3 4" key="1">
    <citation type="submission" date="2015-11" db="EMBL/GenBank/DDBJ databases">
        <authorList>
            <person name="Zhang Y."/>
            <person name="Guo Z."/>
        </authorList>
    </citation>
    <scope>NUCLEOTIDE SEQUENCE [LARGE SCALE GENOMIC DNA]</scope>
    <source>
        <strain evidence="3 4">KCTC 32221</strain>
    </source>
</reference>
<organism evidence="3 4">
    <name type="scientific">Pseudohongiella spirulinae</name>
    <dbReference type="NCBI Taxonomy" id="1249552"/>
    <lineage>
        <taxon>Bacteria</taxon>
        <taxon>Pseudomonadati</taxon>
        <taxon>Pseudomonadota</taxon>
        <taxon>Gammaproteobacteria</taxon>
        <taxon>Pseudomonadales</taxon>
        <taxon>Pseudohongiellaceae</taxon>
        <taxon>Pseudohongiella</taxon>
    </lineage>
</organism>
<dbReference type="GO" id="GO:0016020">
    <property type="term" value="C:membrane"/>
    <property type="evidence" value="ECO:0007669"/>
    <property type="project" value="InterPro"/>
</dbReference>
<dbReference type="Proteomes" id="UP000065641">
    <property type="component" value="Chromosome"/>
</dbReference>
<dbReference type="Pfam" id="PF17820">
    <property type="entry name" value="PDZ_6"/>
    <property type="match status" value="1"/>
</dbReference>
<dbReference type="PANTHER" id="PTHR42837">
    <property type="entry name" value="REGULATOR OF SIGMA-E PROTEASE RSEP"/>
    <property type="match status" value="1"/>
</dbReference>
<dbReference type="GO" id="GO:0006508">
    <property type="term" value="P:proteolysis"/>
    <property type="evidence" value="ECO:0007669"/>
    <property type="project" value="InterPro"/>
</dbReference>
<dbReference type="InterPro" id="IPR041489">
    <property type="entry name" value="PDZ_6"/>
</dbReference>
<dbReference type="AlphaFoldDB" id="A0A0S2KBB3"/>
<evidence type="ECO:0000256" key="1">
    <source>
        <dbReference type="ARBA" id="ARBA00001947"/>
    </source>
</evidence>
<accession>A0A0S2KBB3</accession>
<dbReference type="EMBL" id="CP013189">
    <property type="protein sequence ID" value="ALO45576.1"/>
    <property type="molecule type" value="Genomic_DNA"/>
</dbReference>
<dbReference type="InterPro" id="IPR036034">
    <property type="entry name" value="PDZ_sf"/>
</dbReference>
<dbReference type="SUPFAM" id="SSF50156">
    <property type="entry name" value="PDZ domain-like"/>
    <property type="match status" value="2"/>
</dbReference>
<comment type="cofactor">
    <cofactor evidence="1">
        <name>Zn(2+)</name>
        <dbReference type="ChEBI" id="CHEBI:29105"/>
    </cofactor>
</comment>
<gene>
    <name evidence="3" type="ORF">PS2015_906</name>
</gene>
<sequence length="329" mass="35989" precursor="true">MKLSPVTSLYNVRPIRSMAITLCLFAISACVSTEPRQLAPSVSMSAEQSDFTGNPTSAGTPAVDFGLSATINESDSLTNISILPGIRVRTVSPGGAADRAGIRAGDVILSIDGAPSNEPDVLDALALETSSDRRFEFEVRRNTTVFTAHVNVQASSLVQLPPVELYRADPVLLRAGFTSTRTTDSQQQPVFGAQLIRWFEHSPLPDAGLQSGDIILSLDQQAITSAQDLISRINSGYNPGDKVTLQIRRGSRVMSEQITLWHPGRRLSQLSLWPLFRYESSLNPDQTRLRIGDLLMFSIFQYQRTGAEQQYDVLGLFRASTGFGELIEE</sequence>
<dbReference type="PANTHER" id="PTHR42837:SF2">
    <property type="entry name" value="MEMBRANE METALLOPROTEASE ARASP2, CHLOROPLASTIC-RELATED"/>
    <property type="match status" value="1"/>
</dbReference>
<proteinExistence type="predicted"/>
<dbReference type="RefSeq" id="WP_058021105.1">
    <property type="nucleotide sequence ID" value="NZ_CP013189.1"/>
</dbReference>
<dbReference type="SMART" id="SM00228">
    <property type="entry name" value="PDZ"/>
    <property type="match status" value="2"/>
</dbReference>
<dbReference type="OrthoDB" id="7058211at2"/>
<name>A0A0S2KBB3_9GAMM</name>
<dbReference type="GO" id="GO:0004222">
    <property type="term" value="F:metalloendopeptidase activity"/>
    <property type="evidence" value="ECO:0007669"/>
    <property type="project" value="InterPro"/>
</dbReference>
<dbReference type="Pfam" id="PF13180">
    <property type="entry name" value="PDZ_2"/>
    <property type="match status" value="1"/>
</dbReference>
<protein>
    <recommendedName>
        <fullName evidence="2">PDZ domain-containing protein</fullName>
    </recommendedName>
</protein>
<dbReference type="KEGG" id="pspi:PS2015_906"/>
<evidence type="ECO:0000313" key="3">
    <source>
        <dbReference type="EMBL" id="ALO45576.1"/>
    </source>
</evidence>
<keyword evidence="4" id="KW-1185">Reference proteome</keyword>
<dbReference type="STRING" id="1249552.PS2015_906"/>